<organism evidence="2">
    <name type="scientific">Prymnesium polylepis</name>
    <dbReference type="NCBI Taxonomy" id="72548"/>
    <lineage>
        <taxon>Eukaryota</taxon>
        <taxon>Haptista</taxon>
        <taxon>Haptophyta</taxon>
        <taxon>Prymnesiophyceae</taxon>
        <taxon>Prymnesiales</taxon>
        <taxon>Prymnesiaceae</taxon>
        <taxon>Prymnesium</taxon>
    </lineage>
</organism>
<dbReference type="InterPro" id="IPR010987">
    <property type="entry name" value="Glutathione-S-Trfase_C-like"/>
</dbReference>
<dbReference type="EMBL" id="HBKO01004356">
    <property type="protein sequence ID" value="CAE2196769.1"/>
    <property type="molecule type" value="Transcribed_RNA"/>
</dbReference>
<dbReference type="InterPro" id="IPR004046">
    <property type="entry name" value="GST_C"/>
</dbReference>
<dbReference type="Pfam" id="PF14497">
    <property type="entry name" value="GST_C_3"/>
    <property type="match status" value="1"/>
</dbReference>
<feature type="domain" description="GST C-terminal" evidence="1">
    <location>
        <begin position="113"/>
        <end position="241"/>
    </location>
</feature>
<dbReference type="InterPro" id="IPR036282">
    <property type="entry name" value="Glutathione-S-Trfase_C_sf"/>
</dbReference>
<dbReference type="GO" id="GO:0006749">
    <property type="term" value="P:glutathione metabolic process"/>
    <property type="evidence" value="ECO:0007669"/>
    <property type="project" value="TreeGrafter"/>
</dbReference>
<dbReference type="AlphaFoldDB" id="A0A6T7X429"/>
<accession>A0A6T7X429</accession>
<evidence type="ECO:0000313" key="2">
    <source>
        <dbReference type="EMBL" id="CAE2196769.1"/>
    </source>
</evidence>
<proteinExistence type="predicted"/>
<dbReference type="PROSITE" id="PS50405">
    <property type="entry name" value="GST_CTER"/>
    <property type="match status" value="1"/>
</dbReference>
<dbReference type="InterPro" id="IPR050213">
    <property type="entry name" value="GST_superfamily"/>
</dbReference>
<reference evidence="2" key="1">
    <citation type="submission" date="2021-01" db="EMBL/GenBank/DDBJ databases">
        <authorList>
            <person name="Corre E."/>
            <person name="Pelletier E."/>
            <person name="Niang G."/>
            <person name="Scheremetjew M."/>
            <person name="Finn R."/>
            <person name="Kale V."/>
            <person name="Holt S."/>
            <person name="Cochrane G."/>
            <person name="Meng A."/>
            <person name="Brown T."/>
            <person name="Cohen L."/>
        </authorList>
    </citation>
    <scope>NUCLEOTIDE SEQUENCE</scope>
    <source>
        <strain evidence="2">UIO037</strain>
    </source>
</reference>
<dbReference type="InterPro" id="IPR036249">
    <property type="entry name" value="Thioredoxin-like_sf"/>
</dbReference>
<dbReference type="PANTHER" id="PTHR11571">
    <property type="entry name" value="GLUTATHIONE S-TRANSFERASE"/>
    <property type="match status" value="1"/>
</dbReference>
<dbReference type="PANTHER" id="PTHR11571:SF263">
    <property type="entry name" value="GLUTATHIONE S-TRANSFERASE"/>
    <property type="match status" value="1"/>
</dbReference>
<dbReference type="Gene3D" id="1.20.1050.10">
    <property type="match status" value="1"/>
</dbReference>
<gene>
    <name evidence="2" type="ORF">CPOL0286_LOCUS2123</name>
</gene>
<dbReference type="Gene3D" id="3.40.30.10">
    <property type="entry name" value="Glutaredoxin"/>
    <property type="match status" value="1"/>
</dbReference>
<protein>
    <recommendedName>
        <fullName evidence="1">GST C-terminal domain-containing protein</fullName>
    </recommendedName>
</protein>
<sequence length="247" mass="26499">MHIELPDWALLGAVTTAVGLGVAKLLLSARSKAAAPDTLYYYFNANFTGRVEGPMLLLEDVGAPYTCSSAVNEPKEANPACFAPPFLKDGETFMSQSTAICFHLGIKHGVAGAPEKAGLMMRALGNAEDFWGEAYRPTKGGKDKEAGAAYATGERFTKWLVVLQGPLTSGGDYLFGSAPTSVDYHLLATLRAAQEMYPKAFGANLTDPQLSKLSQWMERMVARPKIAAFLKSDRCLPVLYPGVQGIA</sequence>
<dbReference type="SUPFAM" id="SSF52833">
    <property type="entry name" value="Thioredoxin-like"/>
    <property type="match status" value="1"/>
</dbReference>
<name>A0A6T7X429_9EUKA</name>
<dbReference type="SUPFAM" id="SSF47616">
    <property type="entry name" value="GST C-terminal domain-like"/>
    <property type="match status" value="1"/>
</dbReference>
<dbReference type="GO" id="GO:0004364">
    <property type="term" value="F:glutathione transferase activity"/>
    <property type="evidence" value="ECO:0007669"/>
    <property type="project" value="TreeGrafter"/>
</dbReference>
<evidence type="ECO:0000259" key="1">
    <source>
        <dbReference type="PROSITE" id="PS50405"/>
    </source>
</evidence>